<sequence>MSPLSADLPSPPETAHLRYPKGTVTRATGFESASNKDPKKPKDRSRPRPTPDFFPKPPKPSGPSGPSEVSEDKIFTYFQKKADREDGASCVFLLWGSRNSESFKNWAVDVPIAGFESEDEIFTLLSGQYTTVLSFLRRYLSFRKFSRLRPVTFRFISRSSERFSVFARPLDLTNIRKLYSMRLEEAKTAIQSITDPDSENFPDKCYLDNEGDYIHCNSGCPASYSAESEFVICPFEELEMCNEYLLRIETMPFLSCYFRDPASARSQSILNGFGGHSFIRQYRQV</sequence>
<accession>A0AAD4I8E6</accession>
<name>A0AAD4I8E6_9PLEO</name>
<comment type="caution">
    <text evidence="2">The sequence shown here is derived from an EMBL/GenBank/DDBJ whole genome shotgun (WGS) entry which is preliminary data.</text>
</comment>
<organism evidence="2 3">
    <name type="scientific">Alternaria panax</name>
    <dbReference type="NCBI Taxonomy" id="48097"/>
    <lineage>
        <taxon>Eukaryota</taxon>
        <taxon>Fungi</taxon>
        <taxon>Dikarya</taxon>
        <taxon>Ascomycota</taxon>
        <taxon>Pezizomycotina</taxon>
        <taxon>Dothideomycetes</taxon>
        <taxon>Pleosporomycetidae</taxon>
        <taxon>Pleosporales</taxon>
        <taxon>Pleosporineae</taxon>
        <taxon>Pleosporaceae</taxon>
        <taxon>Alternaria</taxon>
        <taxon>Alternaria sect. Panax</taxon>
    </lineage>
</organism>
<dbReference type="Proteomes" id="UP001199106">
    <property type="component" value="Unassembled WGS sequence"/>
</dbReference>
<dbReference type="EMBL" id="JAANER010000004">
    <property type="protein sequence ID" value="KAG9190017.1"/>
    <property type="molecule type" value="Genomic_DNA"/>
</dbReference>
<feature type="region of interest" description="Disordered" evidence="1">
    <location>
        <begin position="1"/>
        <end position="70"/>
    </location>
</feature>
<gene>
    <name evidence="2" type="ORF">G6011_08105</name>
</gene>
<feature type="compositionally biased region" description="Basic and acidic residues" evidence="1">
    <location>
        <begin position="34"/>
        <end position="46"/>
    </location>
</feature>
<feature type="compositionally biased region" description="Pro residues" evidence="1">
    <location>
        <begin position="48"/>
        <end position="63"/>
    </location>
</feature>
<protein>
    <submittedName>
        <fullName evidence="2">Uncharacterized protein</fullName>
    </submittedName>
</protein>
<reference evidence="2" key="1">
    <citation type="submission" date="2021-07" db="EMBL/GenBank/DDBJ databases">
        <title>Genome Resource of American Ginseng Black Spot Pathogen Alternaria panax.</title>
        <authorList>
            <person name="Qiu C."/>
            <person name="Wang W."/>
            <person name="Liu Z."/>
        </authorList>
    </citation>
    <scope>NUCLEOTIDE SEQUENCE</scope>
    <source>
        <strain evidence="2">BNCC115425</strain>
    </source>
</reference>
<evidence type="ECO:0000313" key="3">
    <source>
        <dbReference type="Proteomes" id="UP001199106"/>
    </source>
</evidence>
<keyword evidence="3" id="KW-1185">Reference proteome</keyword>
<evidence type="ECO:0000313" key="2">
    <source>
        <dbReference type="EMBL" id="KAG9190017.1"/>
    </source>
</evidence>
<dbReference type="AlphaFoldDB" id="A0AAD4I8E6"/>
<proteinExistence type="predicted"/>
<evidence type="ECO:0000256" key="1">
    <source>
        <dbReference type="SAM" id="MobiDB-lite"/>
    </source>
</evidence>